<gene>
    <name evidence="1" type="ORF">I4F81_004482</name>
</gene>
<organism evidence="1 2">
    <name type="scientific">Pyropia yezoensis</name>
    <name type="common">Susabi-nori</name>
    <name type="synonym">Porphyra yezoensis</name>
    <dbReference type="NCBI Taxonomy" id="2788"/>
    <lineage>
        <taxon>Eukaryota</taxon>
        <taxon>Rhodophyta</taxon>
        <taxon>Bangiophyceae</taxon>
        <taxon>Bangiales</taxon>
        <taxon>Bangiaceae</taxon>
        <taxon>Pyropia</taxon>
    </lineage>
</organism>
<reference evidence="1" key="1">
    <citation type="submission" date="2019-11" db="EMBL/GenBank/DDBJ databases">
        <title>Nori genome reveals adaptations in red seaweeds to the harsh intertidal environment.</title>
        <authorList>
            <person name="Wang D."/>
            <person name="Mao Y."/>
        </authorList>
    </citation>
    <scope>NUCLEOTIDE SEQUENCE</scope>
    <source>
        <tissue evidence="1">Gametophyte</tissue>
    </source>
</reference>
<name>A0ACC3BV59_PYRYE</name>
<comment type="caution">
    <text evidence="1">The sequence shown here is derived from an EMBL/GenBank/DDBJ whole genome shotgun (WGS) entry which is preliminary data.</text>
</comment>
<proteinExistence type="predicted"/>
<evidence type="ECO:0000313" key="2">
    <source>
        <dbReference type="Proteomes" id="UP000798662"/>
    </source>
</evidence>
<protein>
    <submittedName>
        <fullName evidence="1">Uncharacterized protein</fullName>
    </submittedName>
</protein>
<dbReference type="EMBL" id="CM020618">
    <property type="protein sequence ID" value="KAK1861904.1"/>
    <property type="molecule type" value="Genomic_DNA"/>
</dbReference>
<keyword evidence="2" id="KW-1185">Reference proteome</keyword>
<evidence type="ECO:0000313" key="1">
    <source>
        <dbReference type="EMBL" id="KAK1861904.1"/>
    </source>
</evidence>
<dbReference type="Proteomes" id="UP000798662">
    <property type="component" value="Chromosome 1"/>
</dbReference>
<accession>A0ACC3BV59</accession>
<sequence length="263" mass="26585">MAYLPPTVLPMGDPDGDEPDSVFTHTERTFHAAVAAASRGLATSRGEADASARKRLLTAAAAEVAEAEECVASMRLDARSGGGGGGGGGRGGGGLSRRVDAAAADLLRLKGELRAARAAASEASYASGREELVGGARGGGAGDDSSSMDQRSALLATTDILAASSARIADSRARMAETEAVGVGILADLASQRRTLGNARDNLTGVDDGLTQSRGLLATMSRTALVNRLALYAIGGIIGLVLLFIVYMRLFGGRGGSPSPPSQ</sequence>